<organism evidence="1">
    <name type="scientific">human gut metagenome</name>
    <dbReference type="NCBI Taxonomy" id="408170"/>
    <lineage>
        <taxon>unclassified sequences</taxon>
        <taxon>metagenomes</taxon>
        <taxon>organismal metagenomes</taxon>
    </lineage>
</organism>
<dbReference type="InterPro" id="IPR027417">
    <property type="entry name" value="P-loop_NTPase"/>
</dbReference>
<dbReference type="EMBL" id="AJWY01010056">
    <property type="protein sequence ID" value="EKC56608.1"/>
    <property type="molecule type" value="Genomic_DNA"/>
</dbReference>
<protein>
    <submittedName>
        <fullName evidence="1">Flp pilus assembly protein, ATPase CpaF</fullName>
    </submittedName>
</protein>
<accession>K1SGC7</accession>
<reference evidence="1" key="1">
    <citation type="journal article" date="2013" name="Environ. Microbiol.">
        <title>Microbiota from the distal guts of lean and obese adolescents exhibit partial functional redundancy besides clear differences in community structure.</title>
        <authorList>
            <person name="Ferrer M."/>
            <person name="Ruiz A."/>
            <person name="Lanza F."/>
            <person name="Haange S.B."/>
            <person name="Oberbach A."/>
            <person name="Till H."/>
            <person name="Bargiela R."/>
            <person name="Campoy C."/>
            <person name="Segura M.T."/>
            <person name="Richter M."/>
            <person name="von Bergen M."/>
            <person name="Seifert J."/>
            <person name="Suarez A."/>
        </authorList>
    </citation>
    <scope>NUCLEOTIDE SEQUENCE</scope>
</reference>
<gene>
    <name evidence="1" type="ORF">LEA_14753</name>
</gene>
<dbReference type="AlphaFoldDB" id="K1SGC7"/>
<sequence length="90" mass="10445">MKGGEALYLLNAAYTGQICAATVHAPSADRAPEKIVDYAMYDSRYSRNELMKMMDCFQTLVFMEHYQVKEIFACLGWNAEKENLEYERLF</sequence>
<name>K1SGC7_9ZZZZ</name>
<dbReference type="Gene3D" id="3.40.50.300">
    <property type="entry name" value="P-loop containing nucleotide triphosphate hydrolases"/>
    <property type="match status" value="1"/>
</dbReference>
<comment type="caution">
    <text evidence="1">The sequence shown here is derived from an EMBL/GenBank/DDBJ whole genome shotgun (WGS) entry which is preliminary data.</text>
</comment>
<proteinExistence type="predicted"/>
<evidence type="ECO:0000313" key="1">
    <source>
        <dbReference type="EMBL" id="EKC56608.1"/>
    </source>
</evidence>